<accession>A0A8C8RA35</accession>
<proteinExistence type="inferred from homology"/>
<sequence length="155" mass="17327">IMLESDTKSIKTVKEPQGTEKQRNGDYYPDVVPCEEIIESGAKVPVFLETLPPETIVNEGDDVSLFCLIKGVPTPCVIWLYNQLILEESKFWFEEEEDGSYRLHIDAVSASDAGIYTCVAENTAGIVETISDLTVETSVQSFYSQVEQISHVEEE</sequence>
<evidence type="ECO:0000256" key="1">
    <source>
        <dbReference type="ARBA" id="ARBA00006692"/>
    </source>
</evidence>
<organism evidence="5 6">
    <name type="scientific">Pelusios castaneus</name>
    <name type="common">West African mud turtle</name>
    <dbReference type="NCBI Taxonomy" id="367368"/>
    <lineage>
        <taxon>Eukaryota</taxon>
        <taxon>Metazoa</taxon>
        <taxon>Chordata</taxon>
        <taxon>Craniata</taxon>
        <taxon>Vertebrata</taxon>
        <taxon>Euteleostomi</taxon>
        <taxon>Archelosauria</taxon>
        <taxon>Testudinata</taxon>
        <taxon>Testudines</taxon>
        <taxon>Pleurodira</taxon>
        <taxon>Pelomedusidae</taxon>
        <taxon>Pelusios</taxon>
    </lineage>
</organism>
<name>A0A8C8RA35_9SAUR</name>
<feature type="region of interest" description="Disordered" evidence="3">
    <location>
        <begin position="1"/>
        <end position="25"/>
    </location>
</feature>
<dbReference type="InterPro" id="IPR003598">
    <property type="entry name" value="Ig_sub2"/>
</dbReference>
<evidence type="ECO:0000256" key="3">
    <source>
        <dbReference type="SAM" id="MobiDB-lite"/>
    </source>
</evidence>
<evidence type="ECO:0000259" key="4">
    <source>
        <dbReference type="PROSITE" id="PS50835"/>
    </source>
</evidence>
<feature type="compositionally biased region" description="Basic and acidic residues" evidence="3">
    <location>
        <begin position="1"/>
        <end position="24"/>
    </location>
</feature>
<dbReference type="InterPro" id="IPR036179">
    <property type="entry name" value="Ig-like_dom_sf"/>
</dbReference>
<keyword evidence="2" id="KW-0393">Immunoglobulin domain</keyword>
<dbReference type="AlphaFoldDB" id="A0A8C8RA35"/>
<keyword evidence="6" id="KW-1185">Reference proteome</keyword>
<feature type="domain" description="Ig-like" evidence="4">
    <location>
        <begin position="45"/>
        <end position="134"/>
    </location>
</feature>
<evidence type="ECO:0000313" key="6">
    <source>
        <dbReference type="Proteomes" id="UP000694393"/>
    </source>
</evidence>
<dbReference type="GO" id="GO:0004672">
    <property type="term" value="F:protein kinase activity"/>
    <property type="evidence" value="ECO:0007669"/>
    <property type="project" value="TreeGrafter"/>
</dbReference>
<protein>
    <recommendedName>
        <fullName evidence="4">Ig-like domain-containing protein</fullName>
    </recommendedName>
</protein>
<dbReference type="PANTHER" id="PTHR47633:SF16">
    <property type="entry name" value="CAVP-TARGET PROTEIN-LIKE"/>
    <property type="match status" value="1"/>
</dbReference>
<dbReference type="PROSITE" id="PS50835">
    <property type="entry name" value="IG_LIKE"/>
    <property type="match status" value="1"/>
</dbReference>
<dbReference type="PANTHER" id="PTHR47633">
    <property type="entry name" value="IMMUNOGLOBULIN"/>
    <property type="match status" value="1"/>
</dbReference>
<comment type="similarity">
    <text evidence="1">Belongs to the protein kinase superfamily. CAMK Ser/Thr protein kinase family.</text>
</comment>
<evidence type="ECO:0000313" key="5">
    <source>
        <dbReference type="Ensembl" id="ENSPCEP00000002194.1"/>
    </source>
</evidence>
<dbReference type="InterPro" id="IPR003599">
    <property type="entry name" value="Ig_sub"/>
</dbReference>
<evidence type="ECO:0000256" key="2">
    <source>
        <dbReference type="ARBA" id="ARBA00023319"/>
    </source>
</evidence>
<dbReference type="Pfam" id="PF07679">
    <property type="entry name" value="I-set"/>
    <property type="match status" value="1"/>
</dbReference>
<dbReference type="InterPro" id="IPR013098">
    <property type="entry name" value="Ig_I-set"/>
</dbReference>
<dbReference type="FunFam" id="2.60.40.10:FF:000080">
    <property type="entry name" value="Myosin light chain kinase, smooth muscle"/>
    <property type="match status" value="1"/>
</dbReference>
<dbReference type="SMART" id="SM00409">
    <property type="entry name" value="IG"/>
    <property type="match status" value="1"/>
</dbReference>
<dbReference type="Proteomes" id="UP000694393">
    <property type="component" value="Unplaced"/>
</dbReference>
<dbReference type="Ensembl" id="ENSPCET00000002271.1">
    <property type="protein sequence ID" value="ENSPCEP00000002194.1"/>
    <property type="gene ID" value="ENSPCEG00000001799.1"/>
</dbReference>
<dbReference type="InterPro" id="IPR007110">
    <property type="entry name" value="Ig-like_dom"/>
</dbReference>
<dbReference type="SUPFAM" id="SSF48726">
    <property type="entry name" value="Immunoglobulin"/>
    <property type="match status" value="1"/>
</dbReference>
<reference evidence="5" key="2">
    <citation type="submission" date="2025-09" db="UniProtKB">
        <authorList>
            <consortium name="Ensembl"/>
        </authorList>
    </citation>
    <scope>IDENTIFICATION</scope>
</reference>
<dbReference type="Gene3D" id="2.60.40.10">
    <property type="entry name" value="Immunoglobulins"/>
    <property type="match status" value="1"/>
</dbReference>
<reference evidence="5" key="1">
    <citation type="submission" date="2025-08" db="UniProtKB">
        <authorList>
            <consortium name="Ensembl"/>
        </authorList>
    </citation>
    <scope>IDENTIFICATION</scope>
</reference>
<dbReference type="SMART" id="SM00408">
    <property type="entry name" value="IGc2"/>
    <property type="match status" value="1"/>
</dbReference>
<dbReference type="InterPro" id="IPR013783">
    <property type="entry name" value="Ig-like_fold"/>
</dbReference>